<evidence type="ECO:0000313" key="2">
    <source>
        <dbReference type="Proteomes" id="UP000784294"/>
    </source>
</evidence>
<accession>A0A448WGG7</accession>
<dbReference type="OrthoDB" id="9989112at2759"/>
<dbReference type="Gene3D" id="3.40.50.300">
    <property type="entry name" value="P-loop containing nucleotide triphosphate hydrolases"/>
    <property type="match status" value="1"/>
</dbReference>
<organism evidence="1 2">
    <name type="scientific">Protopolystoma xenopodis</name>
    <dbReference type="NCBI Taxonomy" id="117903"/>
    <lineage>
        <taxon>Eukaryota</taxon>
        <taxon>Metazoa</taxon>
        <taxon>Spiralia</taxon>
        <taxon>Lophotrochozoa</taxon>
        <taxon>Platyhelminthes</taxon>
        <taxon>Monogenea</taxon>
        <taxon>Polyopisthocotylea</taxon>
        <taxon>Polystomatidea</taxon>
        <taxon>Polystomatidae</taxon>
        <taxon>Protopolystoma</taxon>
    </lineage>
</organism>
<proteinExistence type="predicted"/>
<protein>
    <submittedName>
        <fullName evidence="1">Uncharacterized protein</fullName>
    </submittedName>
</protein>
<evidence type="ECO:0000313" key="1">
    <source>
        <dbReference type="EMBL" id="VEL11053.1"/>
    </source>
</evidence>
<dbReference type="SUPFAM" id="SSF52540">
    <property type="entry name" value="P-loop containing nucleoside triphosphate hydrolases"/>
    <property type="match status" value="1"/>
</dbReference>
<reference evidence="1" key="1">
    <citation type="submission" date="2018-11" db="EMBL/GenBank/DDBJ databases">
        <authorList>
            <consortium name="Pathogen Informatics"/>
        </authorList>
    </citation>
    <scope>NUCLEOTIDE SEQUENCE</scope>
</reference>
<dbReference type="Proteomes" id="UP000784294">
    <property type="component" value="Unassembled WGS sequence"/>
</dbReference>
<dbReference type="EMBL" id="CAAALY010010709">
    <property type="protein sequence ID" value="VEL11053.1"/>
    <property type="molecule type" value="Genomic_DNA"/>
</dbReference>
<dbReference type="InterPro" id="IPR027417">
    <property type="entry name" value="P-loop_NTPase"/>
</dbReference>
<gene>
    <name evidence="1" type="ORF">PXEA_LOCUS4493</name>
</gene>
<keyword evidence="2" id="KW-1185">Reference proteome</keyword>
<name>A0A448WGG7_9PLAT</name>
<sequence>MEFFETSAKENINVKSVFERLVDIICDKMSENMDNETAMASGTTKGGPEFWPILGVIGTSSVGFNGVIGVSQPILTIQLYSDFH</sequence>
<dbReference type="AlphaFoldDB" id="A0A448WGG7"/>
<comment type="caution">
    <text evidence="1">The sequence shown here is derived from an EMBL/GenBank/DDBJ whole genome shotgun (WGS) entry which is preliminary data.</text>
</comment>